<evidence type="ECO:0000313" key="2">
    <source>
        <dbReference type="EMBL" id="RRN44769.1"/>
    </source>
</evidence>
<proteinExistence type="predicted"/>
<dbReference type="Proteomes" id="UP000270261">
    <property type="component" value="Unassembled WGS sequence"/>
</dbReference>
<name>A0A3R8MTH6_9BURK</name>
<accession>A0A3R8MTH6</accession>
<comment type="caution">
    <text evidence="2">The sequence shown here is derived from an EMBL/GenBank/DDBJ whole genome shotgun (WGS) entry which is preliminary data.</text>
</comment>
<evidence type="ECO:0008006" key="4">
    <source>
        <dbReference type="Google" id="ProtNLM"/>
    </source>
</evidence>
<dbReference type="AlphaFoldDB" id="A0A3R8MTH6"/>
<evidence type="ECO:0000313" key="3">
    <source>
        <dbReference type="Proteomes" id="UP000270261"/>
    </source>
</evidence>
<feature type="compositionally biased region" description="Polar residues" evidence="1">
    <location>
        <begin position="124"/>
        <end position="135"/>
    </location>
</feature>
<sequence>MAAAATPWFRALNRMDPLTVGIVASLIVHGAMLAVRFTAADPNRFLPAESQLEVVLLNASTQAKPVKAEVLAQVNSEAGGDHDKGRARSPLPASAQNRDGDTLQAQQARIQQLEAEQQRLLALNNDNESTPQSRPQPDAKTADRSEQEALKQQIARMQAQIDRQLEDYAKRPKRLTYGVNATGVNYARYVNAWADRIEKIGTERFPEEARGKMYDALTVTVELDKYGNVVDVLINKKSRFDVLNRKVKEIVLAGAPYDAFTADMRKDGDILQIVRTWTFTNGSLQTASAKQSK</sequence>
<feature type="region of interest" description="Disordered" evidence="1">
    <location>
        <begin position="123"/>
        <end position="150"/>
    </location>
</feature>
<feature type="region of interest" description="Disordered" evidence="1">
    <location>
        <begin position="76"/>
        <end position="107"/>
    </location>
</feature>
<dbReference type="RefSeq" id="WP_125094190.1">
    <property type="nucleotide sequence ID" value="NZ_RRUE01000001.1"/>
</dbReference>
<keyword evidence="3" id="KW-1185">Reference proteome</keyword>
<feature type="compositionally biased region" description="Basic and acidic residues" evidence="1">
    <location>
        <begin position="140"/>
        <end position="149"/>
    </location>
</feature>
<reference evidence="2 3" key="1">
    <citation type="submission" date="2018-11" db="EMBL/GenBank/DDBJ databases">
        <title>Genome sequencing of Lautropia sp. KCOM 2505 (= ChDC F240).</title>
        <authorList>
            <person name="Kook J.-K."/>
            <person name="Park S.-N."/>
            <person name="Lim Y.K."/>
        </authorList>
    </citation>
    <scope>NUCLEOTIDE SEQUENCE [LARGE SCALE GENOMIC DNA]</scope>
    <source>
        <strain evidence="2 3">KCOM 2505</strain>
    </source>
</reference>
<dbReference type="Gene3D" id="3.30.1150.10">
    <property type="match status" value="1"/>
</dbReference>
<gene>
    <name evidence="2" type="ORF">EHV23_00245</name>
</gene>
<protein>
    <recommendedName>
        <fullName evidence="4">Energy transducer TonB</fullName>
    </recommendedName>
</protein>
<dbReference type="OrthoDB" id="9803361at2"/>
<organism evidence="2 3">
    <name type="scientific">Lautropia dentalis</name>
    <dbReference type="NCBI Taxonomy" id="2490857"/>
    <lineage>
        <taxon>Bacteria</taxon>
        <taxon>Pseudomonadati</taxon>
        <taxon>Pseudomonadota</taxon>
        <taxon>Betaproteobacteria</taxon>
        <taxon>Burkholderiales</taxon>
        <taxon>Burkholderiaceae</taxon>
        <taxon>Lautropia</taxon>
    </lineage>
</organism>
<dbReference type="SUPFAM" id="SSF74653">
    <property type="entry name" value="TolA/TonB C-terminal domain"/>
    <property type="match status" value="1"/>
</dbReference>
<evidence type="ECO:0000256" key="1">
    <source>
        <dbReference type="SAM" id="MobiDB-lite"/>
    </source>
</evidence>
<dbReference type="EMBL" id="RRUE01000001">
    <property type="protein sequence ID" value="RRN44769.1"/>
    <property type="molecule type" value="Genomic_DNA"/>
</dbReference>